<accession>A0A9D1A0W3</accession>
<dbReference type="AlphaFoldDB" id="A0A9D1A0W3"/>
<reference evidence="3" key="2">
    <citation type="journal article" date="2021" name="PeerJ">
        <title>Extensive microbial diversity within the chicken gut microbiome revealed by metagenomics and culture.</title>
        <authorList>
            <person name="Gilroy R."/>
            <person name="Ravi A."/>
            <person name="Getino M."/>
            <person name="Pursley I."/>
            <person name="Horton D.L."/>
            <person name="Alikhan N.F."/>
            <person name="Baker D."/>
            <person name="Gharbi K."/>
            <person name="Hall N."/>
            <person name="Watson M."/>
            <person name="Adriaenssens E.M."/>
            <person name="Foster-Nyarko E."/>
            <person name="Jarju S."/>
            <person name="Secka A."/>
            <person name="Antonio M."/>
            <person name="Oren A."/>
            <person name="Chaudhuri R.R."/>
            <person name="La Ragione R."/>
            <person name="Hildebrand F."/>
            <person name="Pallen M.J."/>
        </authorList>
    </citation>
    <scope>NUCLEOTIDE SEQUENCE</scope>
    <source>
        <strain evidence="3">ChiGjej1B1-2707</strain>
    </source>
</reference>
<evidence type="ECO:0000256" key="1">
    <source>
        <dbReference type="RuleBase" id="RU000481"/>
    </source>
</evidence>
<dbReference type="Pfam" id="PF00155">
    <property type="entry name" value="Aminotran_1_2"/>
    <property type="match status" value="1"/>
</dbReference>
<keyword evidence="1" id="KW-0808">Transferase</keyword>
<protein>
    <recommendedName>
        <fullName evidence="1">Aminotransferase</fullName>
        <ecNumber evidence="1">2.6.1.-</ecNumber>
    </recommendedName>
</protein>
<dbReference type="EMBL" id="DVGB01000069">
    <property type="protein sequence ID" value="HIR01739.1"/>
    <property type="molecule type" value="Genomic_DNA"/>
</dbReference>
<evidence type="ECO:0000313" key="4">
    <source>
        <dbReference type="Proteomes" id="UP000824261"/>
    </source>
</evidence>
<proteinExistence type="inferred from homology"/>
<dbReference type="PROSITE" id="PS00105">
    <property type="entry name" value="AA_TRANSFER_CLASS_1"/>
    <property type="match status" value="1"/>
</dbReference>
<feature type="non-terminal residue" evidence="3">
    <location>
        <position position="354"/>
    </location>
</feature>
<dbReference type="InterPro" id="IPR004839">
    <property type="entry name" value="Aminotransferase_I/II_large"/>
</dbReference>
<dbReference type="PANTHER" id="PTHR42691:SF1">
    <property type="entry name" value="ASPARTATE AMINOTRANSFERASE YHDR-RELATED"/>
    <property type="match status" value="1"/>
</dbReference>
<evidence type="ECO:0000313" key="3">
    <source>
        <dbReference type="EMBL" id="HIR01739.1"/>
    </source>
</evidence>
<dbReference type="EC" id="2.6.1.-" evidence="1"/>
<dbReference type="Gene3D" id="3.40.640.10">
    <property type="entry name" value="Type I PLP-dependent aspartate aminotransferase-like (Major domain)"/>
    <property type="match status" value="1"/>
</dbReference>
<reference evidence="3" key="1">
    <citation type="submission" date="2020-10" db="EMBL/GenBank/DDBJ databases">
        <authorList>
            <person name="Gilroy R."/>
        </authorList>
    </citation>
    <scope>NUCLEOTIDE SEQUENCE</scope>
    <source>
        <strain evidence="3">ChiGjej1B1-2707</strain>
    </source>
</reference>
<dbReference type="Proteomes" id="UP000824261">
    <property type="component" value="Unassembled WGS sequence"/>
</dbReference>
<dbReference type="CDD" id="cd00609">
    <property type="entry name" value="AAT_like"/>
    <property type="match status" value="1"/>
</dbReference>
<organism evidence="3 4">
    <name type="scientific">Candidatus Aveggerthella stercoripullorum</name>
    <dbReference type="NCBI Taxonomy" id="2840688"/>
    <lineage>
        <taxon>Bacteria</taxon>
        <taxon>Bacillati</taxon>
        <taxon>Actinomycetota</taxon>
        <taxon>Coriobacteriia</taxon>
        <taxon>Eggerthellales</taxon>
        <taxon>Eggerthellaceae</taxon>
        <taxon>Eggerthellaceae incertae sedis</taxon>
        <taxon>Candidatus Aveggerthella</taxon>
    </lineage>
</organism>
<dbReference type="SUPFAM" id="SSF53383">
    <property type="entry name" value="PLP-dependent transferases"/>
    <property type="match status" value="1"/>
</dbReference>
<sequence length="354" mass="38226">MVNEKMHALGVEPSAIRELFAYGLARKAEIGAEKVFDFSLGNPSVPAPDAVRQAAQELLALPPAALHGYSPAQGVPSARAAVADSLNRRFGTAYSADDLYMTCGAAASLDITFHALVLAEGDEVIVISPYFPEYKIWIEAAGARCVEVPAREADFQPDIDALRAAITERTRAVVINSPNNPVGTVYSRESLEALAELLRASSEQYGTPLYLVSDEPYREIAYAGVDVPWVPSIYENTIVCYSYSKSLSLPGERIGWILVPPAAADARAVYAAVCGAGRALGFVCAPVLFQRVIEACVDEPSDVAAYAENRELLCKGLSDLGYEYIEPQGAFYLWVRALEPDAEAFAERAKAHEL</sequence>
<name>A0A9D1A0W3_9ACTN</name>
<evidence type="ECO:0000259" key="2">
    <source>
        <dbReference type="Pfam" id="PF00155"/>
    </source>
</evidence>
<dbReference type="NCBIfam" id="NF005305">
    <property type="entry name" value="PRK06836.1"/>
    <property type="match status" value="1"/>
</dbReference>
<dbReference type="PANTHER" id="PTHR42691">
    <property type="entry name" value="ASPARTATE AMINOTRANSFERASE YHDR-RELATED"/>
    <property type="match status" value="1"/>
</dbReference>
<comment type="similarity">
    <text evidence="1">Belongs to the class-I pyridoxal-phosphate-dependent aminotransferase family.</text>
</comment>
<dbReference type="InterPro" id="IPR015424">
    <property type="entry name" value="PyrdxlP-dep_Trfase"/>
</dbReference>
<keyword evidence="1 3" id="KW-0032">Aminotransferase</keyword>
<comment type="caution">
    <text evidence="3">The sequence shown here is derived from an EMBL/GenBank/DDBJ whole genome shotgun (WGS) entry which is preliminary data.</text>
</comment>
<gene>
    <name evidence="3" type="ORF">IAA69_05690</name>
</gene>
<dbReference type="GO" id="GO:0030170">
    <property type="term" value="F:pyridoxal phosphate binding"/>
    <property type="evidence" value="ECO:0007669"/>
    <property type="project" value="InterPro"/>
</dbReference>
<dbReference type="InterPro" id="IPR015421">
    <property type="entry name" value="PyrdxlP-dep_Trfase_major"/>
</dbReference>
<comment type="cofactor">
    <cofactor evidence="1">
        <name>pyridoxal 5'-phosphate</name>
        <dbReference type="ChEBI" id="CHEBI:597326"/>
    </cofactor>
</comment>
<feature type="domain" description="Aminotransferase class I/classII large" evidence="2">
    <location>
        <begin position="34"/>
        <end position="346"/>
    </location>
</feature>
<dbReference type="InterPro" id="IPR004838">
    <property type="entry name" value="NHTrfase_class1_PyrdxlP-BS"/>
</dbReference>
<dbReference type="GO" id="GO:0008483">
    <property type="term" value="F:transaminase activity"/>
    <property type="evidence" value="ECO:0007669"/>
    <property type="project" value="UniProtKB-KW"/>
</dbReference>